<accession>A0ABW2PGZ5</accession>
<keyword evidence="6" id="KW-1185">Reference proteome</keyword>
<dbReference type="PANTHER" id="PTHR34135:SF2">
    <property type="entry name" value="LYSOZYME"/>
    <property type="match status" value="1"/>
</dbReference>
<evidence type="ECO:0000256" key="2">
    <source>
        <dbReference type="ARBA" id="ARBA00022801"/>
    </source>
</evidence>
<dbReference type="InterPro" id="IPR018077">
    <property type="entry name" value="Glyco_hydro_fam25_subgr"/>
</dbReference>
<dbReference type="SUPFAM" id="SSF51445">
    <property type="entry name" value="(Trans)glycosidases"/>
    <property type="match status" value="1"/>
</dbReference>
<dbReference type="GO" id="GO:0016787">
    <property type="term" value="F:hydrolase activity"/>
    <property type="evidence" value="ECO:0007669"/>
    <property type="project" value="UniProtKB-KW"/>
</dbReference>
<feature type="transmembrane region" description="Helical" evidence="4">
    <location>
        <begin position="24"/>
        <end position="44"/>
    </location>
</feature>
<gene>
    <name evidence="5" type="ORF">ACFQSB_35920</name>
</gene>
<keyword evidence="3" id="KW-0326">Glycosidase</keyword>
<keyword evidence="2 5" id="KW-0378">Hydrolase</keyword>
<keyword evidence="4" id="KW-0812">Transmembrane</keyword>
<dbReference type="Proteomes" id="UP001596496">
    <property type="component" value="Unassembled WGS sequence"/>
</dbReference>
<sequence>MPIDRLSSIFSHLKNRLDLSGARLYSAMAGVIVAVLAIVAAVVVTGPADAAPSSASSERPYGQDVSAYESDHDWNASQAQFGIIKATEGLTFRDSAFARHWAELGKKGIVRGAYHYGHPGNDPIAEADHFLSVVDAQPAETGDLLVLDLETSDGRSVAQVNAWAKTWLAHVKDETGVTPLFYSGWNFADTYGHGLAEYPLWVAYYGREKGDVTPPADWKSWAIHQYTDVPIDQNVSALTTGQLRALGRP</sequence>
<organism evidence="5 6">
    <name type="scientific">Sphaerisporangium rhizosphaerae</name>
    <dbReference type="NCBI Taxonomy" id="2269375"/>
    <lineage>
        <taxon>Bacteria</taxon>
        <taxon>Bacillati</taxon>
        <taxon>Actinomycetota</taxon>
        <taxon>Actinomycetes</taxon>
        <taxon>Streptosporangiales</taxon>
        <taxon>Streptosporangiaceae</taxon>
        <taxon>Sphaerisporangium</taxon>
    </lineage>
</organism>
<protein>
    <submittedName>
        <fullName evidence="5">Glycoside hydrolase family 25 protein</fullName>
    </submittedName>
</protein>
<evidence type="ECO:0000256" key="3">
    <source>
        <dbReference type="ARBA" id="ARBA00023295"/>
    </source>
</evidence>
<dbReference type="EMBL" id="JBHTCG010000041">
    <property type="protein sequence ID" value="MFC7387640.1"/>
    <property type="molecule type" value="Genomic_DNA"/>
</dbReference>
<proteinExistence type="inferred from homology"/>
<dbReference type="Gene3D" id="3.20.20.80">
    <property type="entry name" value="Glycosidases"/>
    <property type="match status" value="1"/>
</dbReference>
<dbReference type="PROSITE" id="PS51904">
    <property type="entry name" value="GLYCOSYL_HYDROL_F25_2"/>
    <property type="match status" value="1"/>
</dbReference>
<dbReference type="SMART" id="SM00641">
    <property type="entry name" value="Glyco_25"/>
    <property type="match status" value="1"/>
</dbReference>
<name>A0ABW2PGZ5_9ACTN</name>
<comment type="similarity">
    <text evidence="1">Belongs to the glycosyl hydrolase 25 family.</text>
</comment>
<reference evidence="6" key="1">
    <citation type="journal article" date="2019" name="Int. J. Syst. Evol. Microbiol.">
        <title>The Global Catalogue of Microorganisms (GCM) 10K type strain sequencing project: providing services to taxonomists for standard genome sequencing and annotation.</title>
        <authorList>
            <consortium name="The Broad Institute Genomics Platform"/>
            <consortium name="The Broad Institute Genome Sequencing Center for Infectious Disease"/>
            <person name="Wu L."/>
            <person name="Ma J."/>
        </authorList>
    </citation>
    <scope>NUCLEOTIDE SEQUENCE [LARGE SCALE GENOMIC DNA]</scope>
    <source>
        <strain evidence="6">CECT 7649</strain>
    </source>
</reference>
<dbReference type="InterPro" id="IPR017853">
    <property type="entry name" value="GH"/>
</dbReference>
<dbReference type="RefSeq" id="WP_380831435.1">
    <property type="nucleotide sequence ID" value="NZ_JBHTCG010000041.1"/>
</dbReference>
<evidence type="ECO:0000256" key="1">
    <source>
        <dbReference type="ARBA" id="ARBA00010646"/>
    </source>
</evidence>
<dbReference type="PANTHER" id="PTHR34135">
    <property type="entry name" value="LYSOZYME"/>
    <property type="match status" value="1"/>
</dbReference>
<dbReference type="InterPro" id="IPR002053">
    <property type="entry name" value="Glyco_hydro_25"/>
</dbReference>
<evidence type="ECO:0000313" key="6">
    <source>
        <dbReference type="Proteomes" id="UP001596496"/>
    </source>
</evidence>
<dbReference type="Pfam" id="PF01183">
    <property type="entry name" value="Glyco_hydro_25"/>
    <property type="match status" value="1"/>
</dbReference>
<keyword evidence="4" id="KW-1133">Transmembrane helix</keyword>
<keyword evidence="4" id="KW-0472">Membrane</keyword>
<evidence type="ECO:0000313" key="5">
    <source>
        <dbReference type="EMBL" id="MFC7387640.1"/>
    </source>
</evidence>
<comment type="caution">
    <text evidence="5">The sequence shown here is derived from an EMBL/GenBank/DDBJ whole genome shotgun (WGS) entry which is preliminary data.</text>
</comment>
<evidence type="ECO:0000256" key="4">
    <source>
        <dbReference type="SAM" id="Phobius"/>
    </source>
</evidence>